<dbReference type="EMBL" id="JAVHJO010000001">
    <property type="protein sequence ID" value="KAK6543298.1"/>
    <property type="molecule type" value="Genomic_DNA"/>
</dbReference>
<dbReference type="Proteomes" id="UP001365542">
    <property type="component" value="Unassembled WGS sequence"/>
</dbReference>
<reference evidence="6 7" key="1">
    <citation type="submission" date="2019-10" db="EMBL/GenBank/DDBJ databases">
        <authorList>
            <person name="Palmer J.M."/>
        </authorList>
    </citation>
    <scope>NUCLEOTIDE SEQUENCE [LARGE SCALE GENOMIC DNA]</scope>
    <source>
        <strain evidence="6 7">TWF694</strain>
    </source>
</reference>
<sequence length="599" mass="64791">MSSDLPVPAIGTGGVPASLEPGARAASHPPPVIPMKRSLSRDPEPRIESPAPGAHHATPVAGSPEPNLAPAIGTSSSRHVKTKVRDKVTPREGGREKKESWKKKEAQAAARAATPTSAPANATTSASTNSTSKGTTAKATSAAASAIAIAKNAPPALQMFTLPPPKQVDYLAAKGPILVPVAYTKTSSTAFYETTEHPSNRKGFRYLPCKASRLIPSLKYHTTEVPPYSARISYEDKSTHVHLDQSASSLTTEKGFRSARANVGVREGNWYYECKILSGINPDSSAEGGGHVRVGFARRETSLDVPVGYDAYSYGIRDLDGQNVHMSRPKDFLKESFVTGDVIGLHISLPSLSVQRDILAPSSEASKYPPDVLRDRVPIKYKAQLYFEMFEYMPTKDMEDAMNPAPTANTSVSMANANKSSKTCFKTLPDSKIRVYKNGKYIGTAFENLYVFLPPTSQPMATIGGRPLDDGFCGYYPMVSVFGGGSAQVNFGPKWECVPDDLDFENDENPSIVVNGDEMRDDEDGNVKTQARPLSERYDEQIAEDVTYDVIDEVDMWFSEQKAAETASAGAAGGVEVSLNGTNPKQETKEIQEMHIDEE</sequence>
<dbReference type="PANTHER" id="PTHR10598">
    <property type="entry name" value="SET1/ASH2 HISTONE METHYLTRANSFERASE COMPLEX SUBUNIT ASH2"/>
    <property type="match status" value="1"/>
</dbReference>
<keyword evidence="2" id="KW-0539">Nucleus</keyword>
<dbReference type="AlphaFoldDB" id="A0AAV9XMV9"/>
<proteinExistence type="inferred from homology"/>
<evidence type="ECO:0000259" key="5">
    <source>
        <dbReference type="PROSITE" id="PS50188"/>
    </source>
</evidence>
<comment type="similarity">
    <text evidence="3">Belongs to the cclA family.</text>
</comment>
<dbReference type="InterPro" id="IPR037353">
    <property type="entry name" value="ASH2"/>
</dbReference>
<evidence type="ECO:0000256" key="4">
    <source>
        <dbReference type="SAM" id="MobiDB-lite"/>
    </source>
</evidence>
<feature type="compositionally biased region" description="Low complexity" evidence="4">
    <location>
        <begin position="565"/>
        <end position="578"/>
    </location>
</feature>
<feature type="region of interest" description="Disordered" evidence="4">
    <location>
        <begin position="1"/>
        <end position="135"/>
    </location>
</feature>
<evidence type="ECO:0000313" key="7">
    <source>
        <dbReference type="Proteomes" id="UP001365542"/>
    </source>
</evidence>
<feature type="compositionally biased region" description="Low complexity" evidence="4">
    <location>
        <begin position="108"/>
        <end position="135"/>
    </location>
</feature>
<dbReference type="PROSITE" id="PS50188">
    <property type="entry name" value="B302_SPRY"/>
    <property type="match status" value="1"/>
</dbReference>
<dbReference type="InterPro" id="IPR013320">
    <property type="entry name" value="ConA-like_dom_sf"/>
</dbReference>
<feature type="compositionally biased region" description="Basic and acidic residues" evidence="4">
    <location>
        <begin position="586"/>
        <end position="599"/>
    </location>
</feature>
<dbReference type="PANTHER" id="PTHR10598:SF0">
    <property type="entry name" value="SET1_ASH2 HISTONE METHYLTRANSFERASE COMPLEX SUBUNIT ASH2"/>
    <property type="match status" value="1"/>
</dbReference>
<dbReference type="GO" id="GO:0000976">
    <property type="term" value="F:transcription cis-regulatory region binding"/>
    <property type="evidence" value="ECO:0007669"/>
    <property type="project" value="TreeGrafter"/>
</dbReference>
<dbReference type="SUPFAM" id="SSF49899">
    <property type="entry name" value="Concanavalin A-like lectins/glucanases"/>
    <property type="match status" value="1"/>
</dbReference>
<organism evidence="6 7">
    <name type="scientific">Orbilia ellipsospora</name>
    <dbReference type="NCBI Taxonomy" id="2528407"/>
    <lineage>
        <taxon>Eukaryota</taxon>
        <taxon>Fungi</taxon>
        <taxon>Dikarya</taxon>
        <taxon>Ascomycota</taxon>
        <taxon>Pezizomycotina</taxon>
        <taxon>Orbiliomycetes</taxon>
        <taxon>Orbiliales</taxon>
        <taxon>Orbiliaceae</taxon>
        <taxon>Orbilia</taxon>
    </lineage>
</organism>
<feature type="compositionally biased region" description="Basic and acidic residues" evidence="4">
    <location>
        <begin position="83"/>
        <end position="106"/>
    </location>
</feature>
<feature type="domain" description="B30.2/SPRY" evidence="5">
    <location>
        <begin position="210"/>
        <end position="409"/>
    </location>
</feature>
<evidence type="ECO:0000256" key="1">
    <source>
        <dbReference type="ARBA" id="ARBA00004123"/>
    </source>
</evidence>
<comment type="subcellular location">
    <subcellularLocation>
        <location evidence="1">Nucleus</location>
    </subcellularLocation>
</comment>
<dbReference type="Gene3D" id="2.60.120.920">
    <property type="match status" value="1"/>
</dbReference>
<accession>A0AAV9XMV9</accession>
<dbReference type="InterPro" id="IPR001870">
    <property type="entry name" value="B30.2/SPRY"/>
</dbReference>
<comment type="caution">
    <text evidence="6">The sequence shown here is derived from an EMBL/GenBank/DDBJ whole genome shotgun (WGS) entry which is preliminary data.</text>
</comment>
<dbReference type="SMART" id="SM00449">
    <property type="entry name" value="SPRY"/>
    <property type="match status" value="1"/>
</dbReference>
<evidence type="ECO:0000256" key="2">
    <source>
        <dbReference type="ARBA" id="ARBA00023242"/>
    </source>
</evidence>
<gene>
    <name evidence="6" type="ORF">TWF694_000054</name>
</gene>
<dbReference type="InterPro" id="IPR003877">
    <property type="entry name" value="SPRY_dom"/>
</dbReference>
<keyword evidence="7" id="KW-1185">Reference proteome</keyword>
<feature type="region of interest" description="Disordered" evidence="4">
    <location>
        <begin position="565"/>
        <end position="599"/>
    </location>
</feature>
<evidence type="ECO:0000256" key="3">
    <source>
        <dbReference type="ARBA" id="ARBA00038149"/>
    </source>
</evidence>
<dbReference type="GO" id="GO:0048188">
    <property type="term" value="C:Set1C/COMPASS complex"/>
    <property type="evidence" value="ECO:0007669"/>
    <property type="project" value="InterPro"/>
</dbReference>
<name>A0AAV9XMV9_9PEZI</name>
<dbReference type="CDD" id="cd12872">
    <property type="entry name" value="SPRY_Ash2"/>
    <property type="match status" value="1"/>
</dbReference>
<dbReference type="Pfam" id="PF00622">
    <property type="entry name" value="SPRY"/>
    <property type="match status" value="1"/>
</dbReference>
<dbReference type="InterPro" id="IPR043136">
    <property type="entry name" value="B30.2/SPRY_sf"/>
</dbReference>
<evidence type="ECO:0000313" key="6">
    <source>
        <dbReference type="EMBL" id="KAK6543298.1"/>
    </source>
</evidence>
<protein>
    <recommendedName>
        <fullName evidence="5">B30.2/SPRY domain-containing protein</fullName>
    </recommendedName>
</protein>